<organism evidence="2">
    <name type="scientific">Octopus bimaculoides</name>
    <name type="common">California two-spotted octopus</name>
    <dbReference type="NCBI Taxonomy" id="37653"/>
    <lineage>
        <taxon>Eukaryota</taxon>
        <taxon>Metazoa</taxon>
        <taxon>Spiralia</taxon>
        <taxon>Lophotrochozoa</taxon>
        <taxon>Mollusca</taxon>
        <taxon>Cephalopoda</taxon>
        <taxon>Coleoidea</taxon>
        <taxon>Octopodiformes</taxon>
        <taxon>Octopoda</taxon>
        <taxon>Incirrata</taxon>
        <taxon>Octopodidae</taxon>
        <taxon>Octopus</taxon>
    </lineage>
</organism>
<dbReference type="OrthoDB" id="661220at2759"/>
<name>A0A0L8GZE8_OCTBM</name>
<sequence>MSTLRTINESLPVKLSEEDVESMPELANLLLALSKKITPNGNSIKLQESIEEAEDILSKEKNEWLQHKILLAAAKQVLVEYETKAIDEELSEPDKEFCQALNECLAFAEMIPHLHPSGDSDVSVLGLTAEYLKKQRKRHEPILNRIRMEVEELMKQKCINIAQFYLPGGKTNNADLNLAKACQLPALVEAQLSELEAEQQQLEALKNEKMLLQEERYKIFKDSLLELQNICNKKLQLQKDLKSTTSKYLSSYSKTLHSKLALCNTEIICDTYKEDTVLALQKIKEHIDKELKKAKEQNRQANEALSEYEKLGPEYTAKVEQYRKLEQEIESIKWSLDRLKNSS</sequence>
<accession>A0A0L8GZE8</accession>
<dbReference type="GO" id="GO:0007098">
    <property type="term" value="P:centrosome cycle"/>
    <property type="evidence" value="ECO:0007669"/>
    <property type="project" value="InterPro"/>
</dbReference>
<keyword evidence="1" id="KW-0175">Coiled coil</keyword>
<dbReference type="GO" id="GO:0070652">
    <property type="term" value="C:HAUS complex"/>
    <property type="evidence" value="ECO:0007669"/>
    <property type="project" value="InterPro"/>
</dbReference>
<dbReference type="InterPro" id="IPR029327">
    <property type="entry name" value="HAUS4"/>
</dbReference>
<evidence type="ECO:0008006" key="3">
    <source>
        <dbReference type="Google" id="ProtNLM"/>
    </source>
</evidence>
<dbReference type="PANTHER" id="PTHR16219:SF1">
    <property type="entry name" value="HAUS AUGMIN-LIKE COMPLEX SUBUNIT 4"/>
    <property type="match status" value="1"/>
</dbReference>
<dbReference type="AlphaFoldDB" id="A0A0L8GZE8"/>
<feature type="coiled-coil region" evidence="1">
    <location>
        <begin position="188"/>
        <end position="215"/>
    </location>
</feature>
<dbReference type="EMBL" id="KQ419857">
    <property type="protein sequence ID" value="KOF82189.1"/>
    <property type="molecule type" value="Genomic_DNA"/>
</dbReference>
<dbReference type="InterPro" id="IPR026214">
    <property type="entry name" value="HAUS4_met"/>
</dbReference>
<dbReference type="GO" id="GO:0051011">
    <property type="term" value="F:microtubule minus-end binding"/>
    <property type="evidence" value="ECO:0007669"/>
    <property type="project" value="TreeGrafter"/>
</dbReference>
<dbReference type="PANTHER" id="PTHR16219">
    <property type="entry name" value="AUGMIN SUBUNIT 4 FAMILY MEMBER"/>
    <property type="match status" value="1"/>
</dbReference>
<gene>
    <name evidence="2" type="ORF">OCBIM_22025593mg</name>
</gene>
<evidence type="ECO:0000313" key="2">
    <source>
        <dbReference type="EMBL" id="KOF82189.1"/>
    </source>
</evidence>
<reference evidence="2" key="1">
    <citation type="submission" date="2015-07" db="EMBL/GenBank/DDBJ databases">
        <title>MeaNS - Measles Nucleotide Surveillance Program.</title>
        <authorList>
            <person name="Tran T."/>
            <person name="Druce J."/>
        </authorList>
    </citation>
    <scope>NUCLEOTIDE SEQUENCE</scope>
    <source>
        <strain evidence="2">UCB-OBI-ISO-001</strain>
        <tissue evidence="2">Gonad</tissue>
    </source>
</reference>
<protein>
    <recommendedName>
        <fullName evidence="3">HAUS augmin-like complex subunit 4</fullName>
    </recommendedName>
</protein>
<dbReference type="PRINTS" id="PR02090">
    <property type="entry name" value="HAUSAUGMINL4"/>
</dbReference>
<dbReference type="KEGG" id="obi:106873866"/>
<feature type="coiled-coil region" evidence="1">
    <location>
        <begin position="277"/>
        <end position="342"/>
    </location>
</feature>
<dbReference type="STRING" id="37653.A0A0L8GZE8"/>
<evidence type="ECO:0000256" key="1">
    <source>
        <dbReference type="SAM" id="Coils"/>
    </source>
</evidence>
<dbReference type="GO" id="GO:0051225">
    <property type="term" value="P:spindle assembly"/>
    <property type="evidence" value="ECO:0007669"/>
    <property type="project" value="InterPro"/>
</dbReference>
<dbReference type="Pfam" id="PF14735">
    <property type="entry name" value="HAUS4"/>
    <property type="match status" value="1"/>
</dbReference>
<proteinExistence type="predicted"/>
<dbReference type="OMA" id="NWALKEF"/>